<dbReference type="AlphaFoldDB" id="A0AA36E0R8"/>
<gene>
    <name evidence="2" type="ORF">LSALG_LOCUS17565</name>
</gene>
<evidence type="ECO:0000313" key="2">
    <source>
        <dbReference type="EMBL" id="CAI9277647.1"/>
    </source>
</evidence>
<proteinExistence type="predicted"/>
<protein>
    <submittedName>
        <fullName evidence="2">Uncharacterized protein</fullName>
    </submittedName>
</protein>
<reference evidence="2" key="1">
    <citation type="submission" date="2023-04" db="EMBL/GenBank/DDBJ databases">
        <authorList>
            <person name="Vijverberg K."/>
            <person name="Xiong W."/>
            <person name="Schranz E."/>
        </authorList>
    </citation>
    <scope>NUCLEOTIDE SEQUENCE</scope>
</reference>
<feature type="compositionally biased region" description="Basic and acidic residues" evidence="1">
    <location>
        <begin position="230"/>
        <end position="247"/>
    </location>
</feature>
<dbReference type="EMBL" id="OX465079">
    <property type="protein sequence ID" value="CAI9277647.1"/>
    <property type="molecule type" value="Genomic_DNA"/>
</dbReference>
<sequence>MNDYEKNRLLRVQENQARLKDVVFKSIAYSLTSLVESQKSKKKQVKPSYTGARDLDYIPDFGDNNDADYHEVARSIEVSKKQNHPQYIAPMSMNRIANLTRQRWVIVPNVSNKYPLVSNVTKEKQSRAKTSMSELILRNKGSQRGRDVFKQNAEKHNCIKSGEKRQLALIDEDEDDEISQEDDVHQNGNYEDMGHLTYGNIENEIEVDDNDDDLGNEDDVLFEEQLEEPQLEKETDEHVYRDTDDDTANKIEQMKKCEHL</sequence>
<keyword evidence="3" id="KW-1185">Reference proteome</keyword>
<evidence type="ECO:0000313" key="3">
    <source>
        <dbReference type="Proteomes" id="UP001177003"/>
    </source>
</evidence>
<feature type="region of interest" description="Disordered" evidence="1">
    <location>
        <begin position="225"/>
        <end position="247"/>
    </location>
</feature>
<dbReference type="Proteomes" id="UP001177003">
    <property type="component" value="Chromosome 3"/>
</dbReference>
<organism evidence="2 3">
    <name type="scientific">Lactuca saligna</name>
    <name type="common">Willowleaf lettuce</name>
    <dbReference type="NCBI Taxonomy" id="75948"/>
    <lineage>
        <taxon>Eukaryota</taxon>
        <taxon>Viridiplantae</taxon>
        <taxon>Streptophyta</taxon>
        <taxon>Embryophyta</taxon>
        <taxon>Tracheophyta</taxon>
        <taxon>Spermatophyta</taxon>
        <taxon>Magnoliopsida</taxon>
        <taxon>eudicotyledons</taxon>
        <taxon>Gunneridae</taxon>
        <taxon>Pentapetalae</taxon>
        <taxon>asterids</taxon>
        <taxon>campanulids</taxon>
        <taxon>Asterales</taxon>
        <taxon>Asteraceae</taxon>
        <taxon>Cichorioideae</taxon>
        <taxon>Cichorieae</taxon>
        <taxon>Lactucinae</taxon>
        <taxon>Lactuca</taxon>
    </lineage>
</organism>
<accession>A0AA36E0R8</accession>
<evidence type="ECO:0000256" key="1">
    <source>
        <dbReference type="SAM" id="MobiDB-lite"/>
    </source>
</evidence>
<name>A0AA36E0R8_LACSI</name>